<dbReference type="Pfam" id="PF02211">
    <property type="entry name" value="NHase_beta_C"/>
    <property type="match status" value="1"/>
</dbReference>
<evidence type="ECO:0000256" key="2">
    <source>
        <dbReference type="ARBA" id="ARBA00009098"/>
    </source>
</evidence>
<dbReference type="NCBIfam" id="TIGR03888">
    <property type="entry name" value="nitrile_beta"/>
    <property type="match status" value="1"/>
</dbReference>
<dbReference type="EC" id="4.2.1.84" evidence="5"/>
<feature type="domain" description="Nitrile hydratase beta subunit" evidence="6">
    <location>
        <begin position="121"/>
        <end position="218"/>
    </location>
</feature>
<dbReference type="InterPro" id="IPR008990">
    <property type="entry name" value="Elect_transpt_acc-like_dom_sf"/>
</dbReference>
<sequence>MNGAQDLGGMMGFGPVLPEKNEPIFHAEWEKRALGVTLCCGALGEWNIDTSRHARETLHPADYLSSSYYEIWTKGLLKLLAARGLVSREEIAAGRSLSAPKATRPALKAADVPARLASGGPCDRPLDRAPRCAVGDQVRTRNMNPTGHTRLPRYARGKRGVIEARQGSFVFPDTNAHGKGEDPQWIYSVVFKGQELWGAESDPGLSVAIDCWEPYLEPA</sequence>
<gene>
    <name evidence="8" type="primary">nthB</name>
    <name evidence="8" type="ORF">Q8A70_18470</name>
</gene>
<evidence type="ECO:0000256" key="5">
    <source>
        <dbReference type="PIRNR" id="PIRNR001427"/>
    </source>
</evidence>
<protein>
    <recommendedName>
        <fullName evidence="5">Nitrile hydratase subunit beta</fullName>
        <shortName evidence="5">NHase</shortName>
        <ecNumber evidence="5">4.2.1.84</ecNumber>
    </recommendedName>
</protein>
<evidence type="ECO:0000313" key="8">
    <source>
        <dbReference type="EMBL" id="MDQ7249680.1"/>
    </source>
</evidence>
<evidence type="ECO:0000313" key="9">
    <source>
        <dbReference type="Proteomes" id="UP001230156"/>
    </source>
</evidence>
<dbReference type="Gene3D" id="2.30.30.50">
    <property type="match status" value="1"/>
</dbReference>
<comment type="caution">
    <text evidence="8">The sequence shown here is derived from an EMBL/GenBank/DDBJ whole genome shotgun (WGS) entry which is preliminary data.</text>
</comment>
<feature type="domain" description="Nitrile hydratase beta subunit-like N-terminal" evidence="7">
    <location>
        <begin position="1"/>
        <end position="108"/>
    </location>
</feature>
<dbReference type="InterPro" id="IPR024690">
    <property type="entry name" value="CN_hydtase_beta_dom_C"/>
</dbReference>
<keyword evidence="3 5" id="KW-0456">Lyase</keyword>
<dbReference type="RefSeq" id="WP_379957885.1">
    <property type="nucleotide sequence ID" value="NZ_JAUYVI010000005.1"/>
</dbReference>
<dbReference type="PIRSF" id="PIRSF001427">
    <property type="entry name" value="NHase_beta"/>
    <property type="match status" value="1"/>
</dbReference>
<dbReference type="Pfam" id="PF21006">
    <property type="entry name" value="NHase_beta_N"/>
    <property type="match status" value="1"/>
</dbReference>
<accession>A0ABU0YPM7</accession>
<evidence type="ECO:0000259" key="6">
    <source>
        <dbReference type="Pfam" id="PF02211"/>
    </source>
</evidence>
<dbReference type="InterPro" id="IPR003168">
    <property type="entry name" value="Nitrile_hydratase_bsu"/>
</dbReference>
<organism evidence="8 9">
    <name type="scientific">Dongia sedimenti</name>
    <dbReference type="NCBI Taxonomy" id="3064282"/>
    <lineage>
        <taxon>Bacteria</taxon>
        <taxon>Pseudomonadati</taxon>
        <taxon>Pseudomonadota</taxon>
        <taxon>Alphaproteobacteria</taxon>
        <taxon>Rhodospirillales</taxon>
        <taxon>Dongiaceae</taxon>
        <taxon>Dongia</taxon>
    </lineage>
</organism>
<comment type="catalytic activity">
    <reaction evidence="4 5">
        <text>an aliphatic primary amide = an aliphatic nitrile + H2O</text>
        <dbReference type="Rhea" id="RHEA:12673"/>
        <dbReference type="ChEBI" id="CHEBI:15377"/>
        <dbReference type="ChEBI" id="CHEBI:65285"/>
        <dbReference type="ChEBI" id="CHEBI:80291"/>
        <dbReference type="EC" id="4.2.1.84"/>
    </reaction>
</comment>
<reference evidence="9" key="1">
    <citation type="submission" date="2023-08" db="EMBL/GenBank/DDBJ databases">
        <title>Rhodospirillaceae gen. nov., a novel taxon isolated from the Yangtze River Yuezi River estuary sludge.</title>
        <authorList>
            <person name="Ruan L."/>
        </authorList>
    </citation>
    <scope>NUCLEOTIDE SEQUENCE [LARGE SCALE GENOMIC DNA]</scope>
    <source>
        <strain evidence="9">R-7</strain>
    </source>
</reference>
<dbReference type="SUPFAM" id="SSF50090">
    <property type="entry name" value="Electron transport accessory proteins"/>
    <property type="match status" value="1"/>
</dbReference>
<dbReference type="InterPro" id="IPR042262">
    <property type="entry name" value="CN_hydtase_beta_C"/>
</dbReference>
<proteinExistence type="inferred from homology"/>
<dbReference type="Gene3D" id="1.10.472.20">
    <property type="entry name" value="Nitrile hydratase, beta subunit"/>
    <property type="match status" value="1"/>
</dbReference>
<evidence type="ECO:0000256" key="3">
    <source>
        <dbReference type="ARBA" id="ARBA00023239"/>
    </source>
</evidence>
<dbReference type="EMBL" id="JAUYVI010000005">
    <property type="protein sequence ID" value="MDQ7249680.1"/>
    <property type="molecule type" value="Genomic_DNA"/>
</dbReference>
<comment type="similarity">
    <text evidence="2 5">Belongs to the nitrile hydratase subunit beta family.</text>
</comment>
<evidence type="ECO:0000259" key="7">
    <source>
        <dbReference type="Pfam" id="PF21006"/>
    </source>
</evidence>
<evidence type="ECO:0000256" key="1">
    <source>
        <dbReference type="ARBA" id="ARBA00004042"/>
    </source>
</evidence>
<evidence type="ECO:0000256" key="4">
    <source>
        <dbReference type="ARBA" id="ARBA00044877"/>
    </source>
</evidence>
<comment type="function">
    <text evidence="1 5">NHase catalyzes the hydration of various nitrile compounds to the corresponding amides.</text>
</comment>
<dbReference type="Proteomes" id="UP001230156">
    <property type="component" value="Unassembled WGS sequence"/>
</dbReference>
<dbReference type="GO" id="GO:0018822">
    <property type="term" value="F:nitrile hydratase activity"/>
    <property type="evidence" value="ECO:0007669"/>
    <property type="project" value="UniProtKB-EC"/>
</dbReference>
<name>A0ABU0YPM7_9PROT</name>
<keyword evidence="9" id="KW-1185">Reference proteome</keyword>
<dbReference type="InterPro" id="IPR049054">
    <property type="entry name" value="CN_hydtase_beta-like_N"/>
</dbReference>